<accession>A0A4Y7XA07</accession>
<comment type="caution">
    <text evidence="3">The sequence shown here is derived from an EMBL/GenBank/DDBJ whole genome shotgun (WGS) entry which is preliminary data.</text>
</comment>
<name>A0A4Y7XA07_9GAMM</name>
<organism evidence="3 4">
    <name type="scientific">Alkanindiges illinoisensis</name>
    <dbReference type="NCBI Taxonomy" id="197183"/>
    <lineage>
        <taxon>Bacteria</taxon>
        <taxon>Pseudomonadati</taxon>
        <taxon>Pseudomonadota</taxon>
        <taxon>Gammaproteobacteria</taxon>
        <taxon>Moraxellales</taxon>
        <taxon>Moraxellaceae</taxon>
        <taxon>Alkanindiges</taxon>
    </lineage>
</organism>
<dbReference type="AlphaFoldDB" id="A0A4Y7XA07"/>
<dbReference type="RefSeq" id="WP_134245082.1">
    <property type="nucleotide sequence ID" value="NZ_SNTY01000058.1"/>
</dbReference>
<feature type="compositionally biased region" description="Basic residues" evidence="1">
    <location>
        <begin position="45"/>
        <end position="54"/>
    </location>
</feature>
<feature type="region of interest" description="Disordered" evidence="1">
    <location>
        <begin position="28"/>
        <end position="65"/>
    </location>
</feature>
<dbReference type="EMBL" id="SNTY01000058">
    <property type="protein sequence ID" value="TEU24730.1"/>
    <property type="molecule type" value="Genomic_DNA"/>
</dbReference>
<sequence length="116" mass="12456">MMKSASLFKPALVALSLAGVLAGCQTAPSANPPHPDPVGDMGHKEGKHRMHRFHKGDGPRMQDGWRNPEVRAQLQQACAGKTVGQLVTITLQNGKTLQGSCELRFKPELPPAGNRP</sequence>
<keyword evidence="2" id="KW-0732">Signal</keyword>
<dbReference type="Proteomes" id="UP000297834">
    <property type="component" value="Unassembled WGS sequence"/>
</dbReference>
<dbReference type="PROSITE" id="PS51257">
    <property type="entry name" value="PROKAR_LIPOPROTEIN"/>
    <property type="match status" value="1"/>
</dbReference>
<proteinExistence type="predicted"/>
<feature type="signal peptide" evidence="2">
    <location>
        <begin position="1"/>
        <end position="22"/>
    </location>
</feature>
<dbReference type="STRING" id="1120977.GCA_000619845_01581"/>
<protein>
    <submittedName>
        <fullName evidence="3">Uncharacterized protein</fullName>
    </submittedName>
</protein>
<evidence type="ECO:0000256" key="1">
    <source>
        <dbReference type="SAM" id="MobiDB-lite"/>
    </source>
</evidence>
<gene>
    <name evidence="3" type="ORF">E2B99_11565</name>
</gene>
<evidence type="ECO:0000313" key="3">
    <source>
        <dbReference type="EMBL" id="TEU24730.1"/>
    </source>
</evidence>
<reference evidence="3 4" key="1">
    <citation type="submission" date="2019-03" db="EMBL/GenBank/DDBJ databases">
        <title>Alkanindiges illinoisensis: a potential pathogenic isolated from ascites of a gastric cancer patient with abdominal metastasis.</title>
        <authorList>
            <person name="Hu X."/>
            <person name="Yang B."/>
            <person name="Yan X."/>
            <person name="Lin L."/>
            <person name="Zhao H."/>
            <person name="Zhou F."/>
            <person name="Su B."/>
            <person name="Chen J."/>
            <person name="Rui Y."/>
            <person name="Wang Q."/>
            <person name="Zheng L."/>
        </authorList>
    </citation>
    <scope>NUCLEOTIDE SEQUENCE [LARGE SCALE GENOMIC DNA]</scope>
    <source>
        <strain evidence="3 4">NFYY 23406</strain>
    </source>
</reference>
<keyword evidence="4" id="KW-1185">Reference proteome</keyword>
<dbReference type="OrthoDB" id="6717527at2"/>
<evidence type="ECO:0000313" key="4">
    <source>
        <dbReference type="Proteomes" id="UP000297834"/>
    </source>
</evidence>
<evidence type="ECO:0000256" key="2">
    <source>
        <dbReference type="SAM" id="SignalP"/>
    </source>
</evidence>
<feature type="chain" id="PRO_5021430620" evidence="2">
    <location>
        <begin position="23"/>
        <end position="116"/>
    </location>
</feature>